<reference evidence="9" key="1">
    <citation type="journal article" date="2014" name="Int. J. Syst. Evol. Microbiol.">
        <title>Complete genome sequence of Corynebacterium casei LMG S-19264T (=DSM 44701T), isolated from a smear-ripened cheese.</title>
        <authorList>
            <consortium name="US DOE Joint Genome Institute (JGI-PGF)"/>
            <person name="Walter F."/>
            <person name="Albersmeier A."/>
            <person name="Kalinowski J."/>
            <person name="Ruckert C."/>
        </authorList>
    </citation>
    <scope>NUCLEOTIDE SEQUENCE</scope>
    <source>
        <strain evidence="9">CGMCC 1.15478</strain>
    </source>
</reference>
<evidence type="ECO:0000256" key="5">
    <source>
        <dbReference type="ARBA" id="ARBA00022989"/>
    </source>
</evidence>
<protein>
    <submittedName>
        <fullName evidence="9">ABC transporter permease</fullName>
    </submittedName>
</protein>
<gene>
    <name evidence="9" type="ORF">GCM10011410_07110</name>
</gene>
<dbReference type="SUPFAM" id="SSF161098">
    <property type="entry name" value="MetI-like"/>
    <property type="match status" value="1"/>
</dbReference>
<feature type="transmembrane region" description="Helical" evidence="7">
    <location>
        <begin position="134"/>
        <end position="159"/>
    </location>
</feature>
<dbReference type="AlphaFoldDB" id="A0A916XAU4"/>
<comment type="similarity">
    <text evidence="7">Belongs to the binding-protein-dependent transport system permease family.</text>
</comment>
<dbReference type="InterPro" id="IPR000515">
    <property type="entry name" value="MetI-like"/>
</dbReference>
<dbReference type="PANTHER" id="PTHR43163:SF9">
    <property type="entry name" value="ABC TRANSPORTER PERMEASE PROTEIN"/>
    <property type="match status" value="1"/>
</dbReference>
<sequence>MSAHPDLHNRLEAGPTSAQAVGAHARRVRRRYHDRGLGGMIFWRLVMLPPVFIVVSAGLFAAAALSPFDPLVGYLGSRYMTTTEADKFLIAEQLGLDTPWYVVYGSWVQGLFTGDLGMSRSFSQPVVDVLAERIPWTILLVGVAMTVAVMLSLIVGIWCGMHRGGRIDQAIAALAIILQGIPPFVLSLVAIGVFALALGWLPPAGLTDAGADPTVAQVARHLILPAGVLAISQMPWLLLAVRESISTNRGEDFVAGAVARGLSERDITRKHIVPTSLAPFVTIVGVRLPEIVVGAVLVEEIFSWPGVAGALVTAAHNLDMPLLAILTVGTTLAGLLGSLLADVAYVLLDPRVEADG</sequence>
<feature type="transmembrane region" description="Helical" evidence="7">
    <location>
        <begin position="41"/>
        <end position="65"/>
    </location>
</feature>
<evidence type="ECO:0000256" key="2">
    <source>
        <dbReference type="ARBA" id="ARBA00022448"/>
    </source>
</evidence>
<dbReference type="CDD" id="cd06261">
    <property type="entry name" value="TM_PBP2"/>
    <property type="match status" value="1"/>
</dbReference>
<keyword evidence="5 7" id="KW-1133">Transmembrane helix</keyword>
<reference evidence="9" key="2">
    <citation type="submission" date="2020-09" db="EMBL/GenBank/DDBJ databases">
        <authorList>
            <person name="Sun Q."/>
            <person name="Zhou Y."/>
        </authorList>
    </citation>
    <scope>NUCLEOTIDE SEQUENCE</scope>
    <source>
        <strain evidence="9">CGMCC 1.15478</strain>
    </source>
</reference>
<evidence type="ECO:0000256" key="3">
    <source>
        <dbReference type="ARBA" id="ARBA00022475"/>
    </source>
</evidence>
<dbReference type="PANTHER" id="PTHR43163">
    <property type="entry name" value="DIPEPTIDE TRANSPORT SYSTEM PERMEASE PROTEIN DPPB-RELATED"/>
    <property type="match status" value="1"/>
</dbReference>
<feature type="transmembrane region" description="Helical" evidence="7">
    <location>
        <begin position="171"/>
        <end position="201"/>
    </location>
</feature>
<dbReference type="Pfam" id="PF00528">
    <property type="entry name" value="BPD_transp_1"/>
    <property type="match status" value="1"/>
</dbReference>
<evidence type="ECO:0000313" key="9">
    <source>
        <dbReference type="EMBL" id="GGC57132.1"/>
    </source>
</evidence>
<organism evidence="9 10">
    <name type="scientific">Hoyosella rhizosphaerae</name>
    <dbReference type="NCBI Taxonomy" id="1755582"/>
    <lineage>
        <taxon>Bacteria</taxon>
        <taxon>Bacillati</taxon>
        <taxon>Actinomycetota</taxon>
        <taxon>Actinomycetes</taxon>
        <taxon>Mycobacteriales</taxon>
        <taxon>Hoyosellaceae</taxon>
        <taxon>Hoyosella</taxon>
    </lineage>
</organism>
<dbReference type="GO" id="GO:0005886">
    <property type="term" value="C:plasma membrane"/>
    <property type="evidence" value="ECO:0007669"/>
    <property type="project" value="UniProtKB-SubCell"/>
</dbReference>
<evidence type="ECO:0000256" key="7">
    <source>
        <dbReference type="RuleBase" id="RU363032"/>
    </source>
</evidence>
<keyword evidence="10" id="KW-1185">Reference proteome</keyword>
<feature type="transmembrane region" description="Helical" evidence="7">
    <location>
        <begin position="322"/>
        <end position="348"/>
    </location>
</feature>
<evidence type="ECO:0000256" key="6">
    <source>
        <dbReference type="ARBA" id="ARBA00023136"/>
    </source>
</evidence>
<keyword evidence="3" id="KW-1003">Cell membrane</keyword>
<name>A0A916XAU4_9ACTN</name>
<keyword evidence="6 7" id="KW-0472">Membrane</keyword>
<evidence type="ECO:0000313" key="10">
    <source>
        <dbReference type="Proteomes" id="UP000641514"/>
    </source>
</evidence>
<keyword evidence="2 7" id="KW-0813">Transport</keyword>
<comment type="caution">
    <text evidence="9">The sequence shown here is derived from an EMBL/GenBank/DDBJ whole genome shotgun (WGS) entry which is preliminary data.</text>
</comment>
<evidence type="ECO:0000256" key="4">
    <source>
        <dbReference type="ARBA" id="ARBA00022692"/>
    </source>
</evidence>
<feature type="transmembrane region" description="Helical" evidence="7">
    <location>
        <begin position="221"/>
        <end position="241"/>
    </location>
</feature>
<accession>A0A916XAU4</accession>
<keyword evidence="4 7" id="KW-0812">Transmembrane</keyword>
<dbReference type="Proteomes" id="UP000641514">
    <property type="component" value="Unassembled WGS sequence"/>
</dbReference>
<feature type="domain" description="ABC transmembrane type-1" evidence="8">
    <location>
        <begin position="134"/>
        <end position="341"/>
    </location>
</feature>
<dbReference type="Gene3D" id="1.10.3720.10">
    <property type="entry name" value="MetI-like"/>
    <property type="match status" value="1"/>
</dbReference>
<dbReference type="PROSITE" id="PS50928">
    <property type="entry name" value="ABC_TM1"/>
    <property type="match status" value="1"/>
</dbReference>
<comment type="subcellular location">
    <subcellularLocation>
        <location evidence="1 7">Cell membrane</location>
        <topology evidence="1 7">Multi-pass membrane protein</topology>
    </subcellularLocation>
</comment>
<proteinExistence type="inferred from homology"/>
<dbReference type="EMBL" id="BMJH01000001">
    <property type="protein sequence ID" value="GGC57132.1"/>
    <property type="molecule type" value="Genomic_DNA"/>
</dbReference>
<evidence type="ECO:0000259" key="8">
    <source>
        <dbReference type="PROSITE" id="PS50928"/>
    </source>
</evidence>
<dbReference type="GO" id="GO:0055085">
    <property type="term" value="P:transmembrane transport"/>
    <property type="evidence" value="ECO:0007669"/>
    <property type="project" value="InterPro"/>
</dbReference>
<dbReference type="InterPro" id="IPR035906">
    <property type="entry name" value="MetI-like_sf"/>
</dbReference>
<evidence type="ECO:0000256" key="1">
    <source>
        <dbReference type="ARBA" id="ARBA00004651"/>
    </source>
</evidence>